<feature type="region of interest" description="Disordered" evidence="1">
    <location>
        <begin position="67"/>
        <end position="100"/>
    </location>
</feature>
<comment type="caution">
    <text evidence="2">The sequence shown here is derived from an EMBL/GenBank/DDBJ whole genome shotgun (WGS) entry which is preliminary data.</text>
</comment>
<evidence type="ECO:0000313" key="2">
    <source>
        <dbReference type="EMBL" id="GID99321.1"/>
    </source>
</evidence>
<gene>
    <name evidence="2" type="ORF">Adu01nite_06720</name>
</gene>
<feature type="region of interest" description="Disordered" evidence="1">
    <location>
        <begin position="1"/>
        <end position="26"/>
    </location>
</feature>
<sequence>MAAGMAVTTTPGLALQTHRAPGLHATPIPGLQRRIYVATYGDPPAPPATTGFIKALTEASATFRTVGFQGARPPEQKCEEAPGPRFPRTGGPSTRSGDRI</sequence>
<evidence type="ECO:0000313" key="3">
    <source>
        <dbReference type="Proteomes" id="UP000637628"/>
    </source>
</evidence>
<evidence type="ECO:0000256" key="1">
    <source>
        <dbReference type="SAM" id="MobiDB-lite"/>
    </source>
</evidence>
<protein>
    <submittedName>
        <fullName evidence="2">Uncharacterized protein</fullName>
    </submittedName>
</protein>
<dbReference type="EMBL" id="BOML01000006">
    <property type="protein sequence ID" value="GID99321.1"/>
    <property type="molecule type" value="Genomic_DNA"/>
</dbReference>
<reference evidence="2 3" key="1">
    <citation type="submission" date="2021-01" db="EMBL/GenBank/DDBJ databases">
        <title>Whole genome shotgun sequence of Actinoplanes durhamensis NBRC 14914.</title>
        <authorList>
            <person name="Komaki H."/>
            <person name="Tamura T."/>
        </authorList>
    </citation>
    <scope>NUCLEOTIDE SEQUENCE [LARGE SCALE GENOMIC DNA]</scope>
    <source>
        <strain evidence="2 3">NBRC 14914</strain>
    </source>
</reference>
<proteinExistence type="predicted"/>
<dbReference type="Proteomes" id="UP000637628">
    <property type="component" value="Unassembled WGS sequence"/>
</dbReference>
<keyword evidence="3" id="KW-1185">Reference proteome</keyword>
<feature type="compositionally biased region" description="Polar residues" evidence="1">
    <location>
        <begin position="91"/>
        <end position="100"/>
    </location>
</feature>
<name>A0ABQ3YP41_9ACTN</name>
<accession>A0ABQ3YP41</accession>
<organism evidence="2 3">
    <name type="scientific">Paractinoplanes durhamensis</name>
    <dbReference type="NCBI Taxonomy" id="113563"/>
    <lineage>
        <taxon>Bacteria</taxon>
        <taxon>Bacillati</taxon>
        <taxon>Actinomycetota</taxon>
        <taxon>Actinomycetes</taxon>
        <taxon>Micromonosporales</taxon>
        <taxon>Micromonosporaceae</taxon>
        <taxon>Paractinoplanes</taxon>
    </lineage>
</organism>